<keyword evidence="8" id="KW-1185">Reference proteome</keyword>
<dbReference type="AlphaFoldDB" id="A0A9X3WCN1"/>
<dbReference type="Proteomes" id="UP001145069">
    <property type="component" value="Unassembled WGS sequence"/>
</dbReference>
<name>A0A9X3WCN1_9BACI</name>
<accession>A0A9X3WCN1</accession>
<dbReference type="EMBL" id="JAMQKC010000002">
    <property type="protein sequence ID" value="MDC3416193.1"/>
    <property type="molecule type" value="Genomic_DNA"/>
</dbReference>
<keyword evidence="2" id="KW-1003">Cell membrane</keyword>
<proteinExistence type="predicted"/>
<evidence type="ECO:0000256" key="3">
    <source>
        <dbReference type="ARBA" id="ARBA00022692"/>
    </source>
</evidence>
<keyword evidence="4 6" id="KW-1133">Transmembrane helix</keyword>
<evidence type="ECO:0000256" key="4">
    <source>
        <dbReference type="ARBA" id="ARBA00022989"/>
    </source>
</evidence>
<keyword evidence="5 6" id="KW-0472">Membrane</keyword>
<keyword evidence="3 6" id="KW-0812">Transmembrane</keyword>
<gene>
    <name evidence="7" type="ORF">NC799_04620</name>
</gene>
<sequence>MFGQVMSSYDFTDFWDLKWMILAGLIGAIYLLLTGTFRKYFEQSKPVKLYRKVLFLSGIVIGYITIGGPLSILSSYLFSVHMLSMSLLYFVMPPLIFFGIPDWMLRPLFNVGVIKKIVTACNRPWIIVVVFNALVSFYHFPIIFDYFTENPGLGLLARTIMLIMAYCMWWNIICPLPEMELFSDLLKLGYILLNVVLLYPVCVMIMFSSSLMFHAYTGVPQLFGFLPPLEDQRAGGIFMNVIQEFTLAIILLPIVYRWVQKQKALHHKVDPLPSEDNGK</sequence>
<evidence type="ECO:0000256" key="6">
    <source>
        <dbReference type="SAM" id="Phobius"/>
    </source>
</evidence>
<evidence type="ECO:0000313" key="8">
    <source>
        <dbReference type="Proteomes" id="UP001145069"/>
    </source>
</evidence>
<evidence type="ECO:0000256" key="5">
    <source>
        <dbReference type="ARBA" id="ARBA00023136"/>
    </source>
</evidence>
<evidence type="ECO:0000256" key="1">
    <source>
        <dbReference type="ARBA" id="ARBA00004651"/>
    </source>
</evidence>
<feature type="transmembrane region" description="Helical" evidence="6">
    <location>
        <begin position="156"/>
        <end position="176"/>
    </location>
</feature>
<feature type="transmembrane region" description="Helical" evidence="6">
    <location>
        <begin position="53"/>
        <end position="77"/>
    </location>
</feature>
<feature type="transmembrane region" description="Helical" evidence="6">
    <location>
        <begin position="125"/>
        <end position="144"/>
    </location>
</feature>
<feature type="transmembrane region" description="Helical" evidence="6">
    <location>
        <begin position="83"/>
        <end position="105"/>
    </location>
</feature>
<feature type="transmembrane region" description="Helical" evidence="6">
    <location>
        <begin position="237"/>
        <end position="259"/>
    </location>
</feature>
<comment type="caution">
    <text evidence="7">The sequence shown here is derived from an EMBL/GenBank/DDBJ whole genome shotgun (WGS) entry which is preliminary data.</text>
</comment>
<feature type="transmembrane region" description="Helical" evidence="6">
    <location>
        <begin position="188"/>
        <end position="217"/>
    </location>
</feature>
<organism evidence="7 8">
    <name type="scientific">Aquibacillus salsiterrae</name>
    <dbReference type="NCBI Taxonomy" id="2950439"/>
    <lineage>
        <taxon>Bacteria</taxon>
        <taxon>Bacillati</taxon>
        <taxon>Bacillota</taxon>
        <taxon>Bacilli</taxon>
        <taxon>Bacillales</taxon>
        <taxon>Bacillaceae</taxon>
        <taxon>Aquibacillus</taxon>
    </lineage>
</organism>
<reference evidence="7" key="1">
    <citation type="submission" date="2022-06" db="EMBL/GenBank/DDBJ databases">
        <title>Aquibacillus sp. a new bacterium isolated from soil saline samples.</title>
        <authorList>
            <person name="Galisteo C."/>
            <person name="De La Haba R."/>
            <person name="Sanchez-Porro C."/>
            <person name="Ventosa A."/>
        </authorList>
    </citation>
    <scope>NUCLEOTIDE SEQUENCE</scope>
    <source>
        <strain evidence="7">3ASR75-54</strain>
    </source>
</reference>
<dbReference type="Pfam" id="PF09678">
    <property type="entry name" value="Caa3_CtaG"/>
    <property type="match status" value="1"/>
</dbReference>
<feature type="transmembrane region" description="Helical" evidence="6">
    <location>
        <begin position="20"/>
        <end position="41"/>
    </location>
</feature>
<evidence type="ECO:0000256" key="2">
    <source>
        <dbReference type="ARBA" id="ARBA00022475"/>
    </source>
</evidence>
<evidence type="ECO:0000313" key="7">
    <source>
        <dbReference type="EMBL" id="MDC3416193.1"/>
    </source>
</evidence>
<comment type="subcellular location">
    <subcellularLocation>
        <location evidence="1">Cell membrane</location>
        <topology evidence="1">Multi-pass membrane protein</topology>
    </subcellularLocation>
</comment>
<dbReference type="InterPro" id="IPR019108">
    <property type="entry name" value="Caa3_assmbl_CtaG-rel"/>
</dbReference>
<protein>
    <submittedName>
        <fullName evidence="7">Cytochrome c oxidase assembly protein</fullName>
    </submittedName>
</protein>
<dbReference type="GO" id="GO:0005886">
    <property type="term" value="C:plasma membrane"/>
    <property type="evidence" value="ECO:0007669"/>
    <property type="project" value="UniProtKB-SubCell"/>
</dbReference>
<dbReference type="RefSeq" id="WP_272445180.1">
    <property type="nucleotide sequence ID" value="NZ_JAMQKC010000002.1"/>
</dbReference>